<name>A0AC34GVN9_9BILA</name>
<reference evidence="2" key="1">
    <citation type="submission" date="2022-11" db="UniProtKB">
        <authorList>
            <consortium name="WormBaseParasite"/>
        </authorList>
    </citation>
    <scope>IDENTIFICATION</scope>
</reference>
<proteinExistence type="predicted"/>
<evidence type="ECO:0000313" key="2">
    <source>
        <dbReference type="WBParaSite" id="ES5_v2.g8528.t1"/>
    </source>
</evidence>
<organism evidence="1 2">
    <name type="scientific">Panagrolaimus sp. ES5</name>
    <dbReference type="NCBI Taxonomy" id="591445"/>
    <lineage>
        <taxon>Eukaryota</taxon>
        <taxon>Metazoa</taxon>
        <taxon>Ecdysozoa</taxon>
        <taxon>Nematoda</taxon>
        <taxon>Chromadorea</taxon>
        <taxon>Rhabditida</taxon>
        <taxon>Tylenchina</taxon>
        <taxon>Panagrolaimomorpha</taxon>
        <taxon>Panagrolaimoidea</taxon>
        <taxon>Panagrolaimidae</taxon>
        <taxon>Panagrolaimus</taxon>
    </lineage>
</organism>
<dbReference type="WBParaSite" id="ES5_v2.g8528.t1">
    <property type="protein sequence ID" value="ES5_v2.g8528.t1"/>
    <property type="gene ID" value="ES5_v2.g8528"/>
</dbReference>
<sequence>MNKVVKNLRNNFQYFDETAMVATCSDKENCAKDAFVKMVADNPKAQENFAKTFRDIVFQTPRQGDGCHLGRTRAKFNATEGGARFADKVHCSTRGWCETGKNYDIKYEGEDVKTQGLKVCDACVYYQCTADGGKKIMGGFGCYEDFEKICQMVPLNVKESIKLNLKTSYHFDENYLVVTCSNGNDCLSQEYHRFYDVHPFNKIKVNPEYDGKCEHGIAGAKPSSTISYPNSFASSLQINLWTLLGIIIAGFAFNIF</sequence>
<evidence type="ECO:0000313" key="1">
    <source>
        <dbReference type="Proteomes" id="UP000887579"/>
    </source>
</evidence>
<protein>
    <submittedName>
        <fullName evidence="2">Uncharacterized protein</fullName>
    </submittedName>
</protein>
<dbReference type="Proteomes" id="UP000887579">
    <property type="component" value="Unplaced"/>
</dbReference>
<accession>A0AC34GVN9</accession>